<dbReference type="Proteomes" id="UP000887458">
    <property type="component" value="Unassembled WGS sequence"/>
</dbReference>
<name>A0ABQ8J196_DERPT</name>
<organism evidence="1 2">
    <name type="scientific">Dermatophagoides pteronyssinus</name>
    <name type="common">European house dust mite</name>
    <dbReference type="NCBI Taxonomy" id="6956"/>
    <lineage>
        <taxon>Eukaryota</taxon>
        <taxon>Metazoa</taxon>
        <taxon>Ecdysozoa</taxon>
        <taxon>Arthropoda</taxon>
        <taxon>Chelicerata</taxon>
        <taxon>Arachnida</taxon>
        <taxon>Acari</taxon>
        <taxon>Acariformes</taxon>
        <taxon>Sarcoptiformes</taxon>
        <taxon>Astigmata</taxon>
        <taxon>Psoroptidia</taxon>
        <taxon>Analgoidea</taxon>
        <taxon>Pyroglyphidae</taxon>
        <taxon>Dermatophagoidinae</taxon>
        <taxon>Dermatophagoides</taxon>
    </lineage>
</organism>
<protein>
    <submittedName>
        <fullName evidence="1">Uncharacterized protein</fullName>
    </submittedName>
</protein>
<proteinExistence type="predicted"/>
<reference evidence="1 2" key="2">
    <citation type="journal article" date="2022" name="Mol. Biol. Evol.">
        <title>Comparative Genomics Reveals Insights into the Divergent Evolution of Astigmatic Mites and Household Pest Adaptations.</title>
        <authorList>
            <person name="Xiong Q."/>
            <person name="Wan A.T."/>
            <person name="Liu X."/>
            <person name="Fung C.S."/>
            <person name="Xiao X."/>
            <person name="Malainual N."/>
            <person name="Hou J."/>
            <person name="Wang L."/>
            <person name="Wang M."/>
            <person name="Yang K.Y."/>
            <person name="Cui Y."/>
            <person name="Leung E.L."/>
            <person name="Nong W."/>
            <person name="Shin S.K."/>
            <person name="Au S.W."/>
            <person name="Jeong K.Y."/>
            <person name="Chew F.T."/>
            <person name="Hui J.H."/>
            <person name="Leung T.F."/>
            <person name="Tungtrongchitr A."/>
            <person name="Zhong N."/>
            <person name="Liu Z."/>
            <person name="Tsui S.K."/>
        </authorList>
    </citation>
    <scope>NUCLEOTIDE SEQUENCE [LARGE SCALE GENOMIC DNA]</scope>
    <source>
        <strain evidence="1">Derp</strain>
    </source>
</reference>
<sequence length="65" mass="7855">MKKEQNKIQKIFSTKGYKQKNKQEISCWPKHKLTFNFWKSFPIYSKQDAPNPFSDDIYSNSFMND</sequence>
<dbReference type="EMBL" id="NJHN03000095">
    <property type="protein sequence ID" value="KAH9416309.1"/>
    <property type="molecule type" value="Genomic_DNA"/>
</dbReference>
<comment type="caution">
    <text evidence="1">The sequence shown here is derived from an EMBL/GenBank/DDBJ whole genome shotgun (WGS) entry which is preliminary data.</text>
</comment>
<keyword evidence="2" id="KW-1185">Reference proteome</keyword>
<gene>
    <name evidence="1" type="ORF">DERP_000810</name>
</gene>
<accession>A0ABQ8J196</accession>
<evidence type="ECO:0000313" key="2">
    <source>
        <dbReference type="Proteomes" id="UP000887458"/>
    </source>
</evidence>
<evidence type="ECO:0000313" key="1">
    <source>
        <dbReference type="EMBL" id="KAH9416309.1"/>
    </source>
</evidence>
<reference evidence="1 2" key="1">
    <citation type="journal article" date="2018" name="J. Allergy Clin. Immunol.">
        <title>High-quality assembly of Dermatophagoides pteronyssinus genome and transcriptome reveals a wide range of novel allergens.</title>
        <authorList>
            <person name="Liu X.Y."/>
            <person name="Yang K.Y."/>
            <person name="Wang M.Q."/>
            <person name="Kwok J.S."/>
            <person name="Zeng X."/>
            <person name="Yang Z."/>
            <person name="Xiao X.J."/>
            <person name="Lau C.P."/>
            <person name="Li Y."/>
            <person name="Huang Z.M."/>
            <person name="Ba J.G."/>
            <person name="Yim A.K."/>
            <person name="Ouyang C.Y."/>
            <person name="Ngai S.M."/>
            <person name="Chan T.F."/>
            <person name="Leung E.L."/>
            <person name="Liu L."/>
            <person name="Liu Z.G."/>
            <person name="Tsui S.K."/>
        </authorList>
    </citation>
    <scope>NUCLEOTIDE SEQUENCE [LARGE SCALE GENOMIC DNA]</scope>
    <source>
        <strain evidence="1">Derp</strain>
    </source>
</reference>